<evidence type="ECO:0000256" key="2">
    <source>
        <dbReference type="ARBA" id="ARBA00022692"/>
    </source>
</evidence>
<comment type="subcellular location">
    <subcellularLocation>
        <location evidence="1">Cell membrane</location>
        <topology evidence="1">Multi-pass membrane protein</topology>
    </subcellularLocation>
</comment>
<feature type="transmembrane region" description="Helical" evidence="5">
    <location>
        <begin position="270"/>
        <end position="292"/>
    </location>
</feature>
<organism evidence="7 8">
    <name type="scientific">Candidatus Wildermuthbacteria bacterium RIFCSPHIGHO2_02_FULL_45_25</name>
    <dbReference type="NCBI Taxonomy" id="1802450"/>
    <lineage>
        <taxon>Bacteria</taxon>
        <taxon>Candidatus Wildermuthiibacteriota</taxon>
    </lineage>
</organism>
<evidence type="ECO:0000256" key="4">
    <source>
        <dbReference type="ARBA" id="ARBA00023136"/>
    </source>
</evidence>
<keyword evidence="2 5" id="KW-0812">Transmembrane</keyword>
<dbReference type="GO" id="GO:0005524">
    <property type="term" value="F:ATP binding"/>
    <property type="evidence" value="ECO:0007669"/>
    <property type="project" value="InterPro"/>
</dbReference>
<dbReference type="GO" id="GO:0016887">
    <property type="term" value="F:ATP hydrolysis activity"/>
    <property type="evidence" value="ECO:0007669"/>
    <property type="project" value="InterPro"/>
</dbReference>
<dbReference type="Pfam" id="PF00664">
    <property type="entry name" value="ABC_membrane"/>
    <property type="match status" value="1"/>
</dbReference>
<dbReference type="CDD" id="cd07346">
    <property type="entry name" value="ABC_6TM_exporters"/>
    <property type="match status" value="1"/>
</dbReference>
<feature type="non-terminal residue" evidence="7">
    <location>
        <position position="400"/>
    </location>
</feature>
<dbReference type="PANTHER" id="PTHR43394">
    <property type="entry name" value="ATP-DEPENDENT PERMEASE MDL1, MITOCHONDRIAL"/>
    <property type="match status" value="1"/>
</dbReference>
<feature type="transmembrane region" description="Helical" evidence="5">
    <location>
        <begin position="18"/>
        <end position="39"/>
    </location>
</feature>
<dbReference type="GO" id="GO:0005886">
    <property type="term" value="C:plasma membrane"/>
    <property type="evidence" value="ECO:0007669"/>
    <property type="project" value="UniProtKB-SubCell"/>
</dbReference>
<accession>A0A1G2R2V8</accession>
<dbReference type="Gene3D" id="3.40.50.300">
    <property type="entry name" value="P-loop containing nucleotide triphosphate hydrolases"/>
    <property type="match status" value="1"/>
</dbReference>
<keyword evidence="3 5" id="KW-1133">Transmembrane helix</keyword>
<reference evidence="7 8" key="1">
    <citation type="journal article" date="2016" name="Nat. Commun.">
        <title>Thousands of microbial genomes shed light on interconnected biogeochemical processes in an aquifer system.</title>
        <authorList>
            <person name="Anantharaman K."/>
            <person name="Brown C.T."/>
            <person name="Hug L.A."/>
            <person name="Sharon I."/>
            <person name="Castelle C.J."/>
            <person name="Probst A.J."/>
            <person name="Thomas B.C."/>
            <person name="Singh A."/>
            <person name="Wilkins M.J."/>
            <person name="Karaoz U."/>
            <person name="Brodie E.L."/>
            <person name="Williams K.H."/>
            <person name="Hubbard S.S."/>
            <person name="Banfield J.F."/>
        </authorList>
    </citation>
    <scope>NUCLEOTIDE SEQUENCE [LARGE SCALE GENOMIC DNA]</scope>
</reference>
<dbReference type="AlphaFoldDB" id="A0A1G2R2V8"/>
<evidence type="ECO:0000256" key="3">
    <source>
        <dbReference type="ARBA" id="ARBA00022989"/>
    </source>
</evidence>
<dbReference type="InterPro" id="IPR039421">
    <property type="entry name" value="Type_1_exporter"/>
</dbReference>
<dbReference type="SUPFAM" id="SSF52540">
    <property type="entry name" value="P-loop containing nucleoside triphosphate hydrolases"/>
    <property type="match status" value="1"/>
</dbReference>
<protein>
    <recommendedName>
        <fullName evidence="6">ABC transmembrane type-1 domain-containing protein</fullName>
    </recommendedName>
</protein>
<dbReference type="GO" id="GO:0015421">
    <property type="term" value="F:ABC-type oligopeptide transporter activity"/>
    <property type="evidence" value="ECO:0007669"/>
    <property type="project" value="TreeGrafter"/>
</dbReference>
<dbReference type="InterPro" id="IPR027417">
    <property type="entry name" value="P-loop_NTPase"/>
</dbReference>
<dbReference type="EMBL" id="MHTV01000019">
    <property type="protein sequence ID" value="OHA66918.1"/>
    <property type="molecule type" value="Genomic_DNA"/>
</dbReference>
<evidence type="ECO:0000259" key="6">
    <source>
        <dbReference type="PROSITE" id="PS50929"/>
    </source>
</evidence>
<keyword evidence="4 5" id="KW-0472">Membrane</keyword>
<sequence length="400" mass="44991">MRIFSIILKYIKPYRKTLVFLGALSVVSAFANAIVPWLAGSLIDSLIHASRAFFVTIGFWIAAKTVADIVDWKIGVKSEWLGALLHADYLSGSLGKMLEFPMKFHKQTKTGEVFDRINTASEQISQIMSRIVVDLAPQFLSILLALGFIFFINIEMGAVVLISLLLYTFILARSTPTLTKLFKRVYRSSNRAYGEAYDIVDNVGIVKQASAEKIEQERLRKNFRMRTASLEIRIATLWQNLSFWQKVIISATQLLIFLYSFHLVSQGTLTVGQIVAVNAYTTLIFGPFVILARNWHVIQNGITSLALAEELLETPAENYHPTKALYLKRVKGKLEFRNVSFSYDEDQAPALHDINFIANPGQKIALVGRSGQGKSTLVDLISLYYRPTRGSILIDGRDTR</sequence>
<dbReference type="SUPFAM" id="SSF90123">
    <property type="entry name" value="ABC transporter transmembrane region"/>
    <property type="match status" value="1"/>
</dbReference>
<dbReference type="InterPro" id="IPR003439">
    <property type="entry name" value="ABC_transporter-like_ATP-bd"/>
</dbReference>
<dbReference type="InterPro" id="IPR036640">
    <property type="entry name" value="ABC1_TM_sf"/>
</dbReference>
<dbReference type="Pfam" id="PF00005">
    <property type="entry name" value="ABC_tran"/>
    <property type="match status" value="1"/>
</dbReference>
<gene>
    <name evidence="7" type="ORF">A3C04_01020</name>
</gene>
<evidence type="ECO:0000313" key="8">
    <source>
        <dbReference type="Proteomes" id="UP000178092"/>
    </source>
</evidence>
<feature type="transmembrane region" description="Helical" evidence="5">
    <location>
        <begin position="243"/>
        <end position="264"/>
    </location>
</feature>
<proteinExistence type="predicted"/>
<dbReference type="PROSITE" id="PS50929">
    <property type="entry name" value="ABC_TM1F"/>
    <property type="match status" value="1"/>
</dbReference>
<name>A0A1G2R2V8_9BACT</name>
<feature type="transmembrane region" description="Helical" evidence="5">
    <location>
        <begin position="158"/>
        <end position="178"/>
    </location>
</feature>
<evidence type="ECO:0000256" key="1">
    <source>
        <dbReference type="ARBA" id="ARBA00004651"/>
    </source>
</evidence>
<dbReference type="Gene3D" id="1.20.1560.10">
    <property type="entry name" value="ABC transporter type 1, transmembrane domain"/>
    <property type="match status" value="1"/>
</dbReference>
<comment type="caution">
    <text evidence="7">The sequence shown here is derived from an EMBL/GenBank/DDBJ whole genome shotgun (WGS) entry which is preliminary data.</text>
</comment>
<evidence type="ECO:0000256" key="5">
    <source>
        <dbReference type="SAM" id="Phobius"/>
    </source>
</evidence>
<evidence type="ECO:0000313" key="7">
    <source>
        <dbReference type="EMBL" id="OHA66918.1"/>
    </source>
</evidence>
<dbReference type="Proteomes" id="UP000178092">
    <property type="component" value="Unassembled WGS sequence"/>
</dbReference>
<dbReference type="InterPro" id="IPR011527">
    <property type="entry name" value="ABC1_TM_dom"/>
</dbReference>
<feature type="domain" description="ABC transmembrane type-1" evidence="6">
    <location>
        <begin position="19"/>
        <end position="300"/>
    </location>
</feature>
<dbReference type="PANTHER" id="PTHR43394:SF1">
    <property type="entry name" value="ATP-BINDING CASSETTE SUB-FAMILY B MEMBER 10, MITOCHONDRIAL"/>
    <property type="match status" value="1"/>
</dbReference>